<evidence type="ECO:0000256" key="1">
    <source>
        <dbReference type="SAM" id="Phobius"/>
    </source>
</evidence>
<evidence type="ECO:0000313" key="3">
    <source>
        <dbReference type="Proteomes" id="UP000249390"/>
    </source>
</evidence>
<proteinExistence type="predicted"/>
<keyword evidence="1" id="KW-0472">Membrane</keyword>
<gene>
    <name evidence="2" type="ORF">DM860_008108</name>
</gene>
<sequence>MMMTGDYSNSLNVLSAYIFYIFPWGLRRRHSLLPFPSSSLSSSWHTRPAPPLPPAVSSIFTAGLQTTSITSSPVPSAPTSSDYQQRSRIKLLGDYRHSRELVTGLLRDPIYPNPRERPGEPLSRLDRGRNAAVMSLQLPVAFGD</sequence>
<keyword evidence="3" id="KW-1185">Reference proteome</keyword>
<feature type="transmembrane region" description="Helical" evidence="1">
    <location>
        <begin position="6"/>
        <end position="26"/>
    </location>
</feature>
<dbReference type="Proteomes" id="UP000249390">
    <property type="component" value="Unassembled WGS sequence"/>
</dbReference>
<protein>
    <submittedName>
        <fullName evidence="2">Uncharacterized protein</fullName>
    </submittedName>
</protein>
<dbReference type="EMBL" id="NQVE01000195">
    <property type="protein sequence ID" value="RAL39968.1"/>
    <property type="molecule type" value="Genomic_DNA"/>
</dbReference>
<organism evidence="2 3">
    <name type="scientific">Cuscuta australis</name>
    <dbReference type="NCBI Taxonomy" id="267555"/>
    <lineage>
        <taxon>Eukaryota</taxon>
        <taxon>Viridiplantae</taxon>
        <taxon>Streptophyta</taxon>
        <taxon>Embryophyta</taxon>
        <taxon>Tracheophyta</taxon>
        <taxon>Spermatophyta</taxon>
        <taxon>Magnoliopsida</taxon>
        <taxon>eudicotyledons</taxon>
        <taxon>Gunneridae</taxon>
        <taxon>Pentapetalae</taxon>
        <taxon>asterids</taxon>
        <taxon>lamiids</taxon>
        <taxon>Solanales</taxon>
        <taxon>Convolvulaceae</taxon>
        <taxon>Cuscuteae</taxon>
        <taxon>Cuscuta</taxon>
        <taxon>Cuscuta subgen. Grammica</taxon>
        <taxon>Cuscuta sect. Cleistogrammica</taxon>
    </lineage>
</organism>
<name>A0A328D691_9ASTE</name>
<accession>A0A328D691</accession>
<keyword evidence="1" id="KW-0812">Transmembrane</keyword>
<reference evidence="2 3" key="1">
    <citation type="submission" date="2018-06" db="EMBL/GenBank/DDBJ databases">
        <title>The Genome of Cuscuta australis (Dodder) Provides Insight into the Evolution of Plant Parasitism.</title>
        <authorList>
            <person name="Liu H."/>
        </authorList>
    </citation>
    <scope>NUCLEOTIDE SEQUENCE [LARGE SCALE GENOMIC DNA]</scope>
    <source>
        <strain evidence="3">cv. Yunnan</strain>
        <tissue evidence="2">Vines</tissue>
    </source>
</reference>
<evidence type="ECO:0000313" key="2">
    <source>
        <dbReference type="EMBL" id="RAL39968.1"/>
    </source>
</evidence>
<keyword evidence="1" id="KW-1133">Transmembrane helix</keyword>
<dbReference type="AlphaFoldDB" id="A0A328D691"/>
<comment type="caution">
    <text evidence="2">The sequence shown here is derived from an EMBL/GenBank/DDBJ whole genome shotgun (WGS) entry which is preliminary data.</text>
</comment>